<organism evidence="1 2">
    <name type="scientific">Leptotrichia wadei</name>
    <dbReference type="NCBI Taxonomy" id="157687"/>
    <lineage>
        <taxon>Bacteria</taxon>
        <taxon>Fusobacteriati</taxon>
        <taxon>Fusobacteriota</taxon>
        <taxon>Fusobacteriia</taxon>
        <taxon>Fusobacteriales</taxon>
        <taxon>Leptotrichiaceae</taxon>
        <taxon>Leptotrichia</taxon>
    </lineage>
</organism>
<name>A0A134AJI7_9FUSO</name>
<dbReference type="AlphaFoldDB" id="A0A134AJI7"/>
<reference evidence="2" key="1">
    <citation type="submission" date="2016-01" db="EMBL/GenBank/DDBJ databases">
        <authorList>
            <person name="Mitreva M."/>
            <person name="Pepin K.H."/>
            <person name="Mihindukulasuriya K.A."/>
            <person name="Fulton R."/>
            <person name="Fronick C."/>
            <person name="O'Laughlin M."/>
            <person name="Miner T."/>
            <person name="Herter B."/>
            <person name="Rosa B.A."/>
            <person name="Cordes M."/>
            <person name="Tomlinson C."/>
            <person name="Wollam A."/>
            <person name="Palsikar V.B."/>
            <person name="Mardis E.R."/>
            <person name="Wilson R.K."/>
        </authorList>
    </citation>
    <scope>NUCLEOTIDE SEQUENCE [LARGE SCALE GENOMIC DNA]</scope>
    <source>
        <strain evidence="2">KA00185</strain>
    </source>
</reference>
<evidence type="ECO:0000313" key="1">
    <source>
        <dbReference type="EMBL" id="KXB67872.1"/>
    </source>
</evidence>
<comment type="caution">
    <text evidence="1">The sequence shown here is derived from an EMBL/GenBank/DDBJ whole genome shotgun (WGS) entry which is preliminary data.</text>
</comment>
<gene>
    <name evidence="1" type="ORF">HMPREF3180_00890</name>
</gene>
<accession>A0A134AJI7</accession>
<dbReference type="STRING" id="157687.HMPREF3180_00890"/>
<dbReference type="Gene3D" id="3.40.50.300">
    <property type="entry name" value="P-loop containing nucleotide triphosphate hydrolases"/>
    <property type="match status" value="1"/>
</dbReference>
<protein>
    <submittedName>
        <fullName evidence="1">Uncharacterized protein</fullName>
    </submittedName>
</protein>
<dbReference type="InterPro" id="IPR027417">
    <property type="entry name" value="P-loop_NTPase"/>
</dbReference>
<keyword evidence="2" id="KW-1185">Reference proteome</keyword>
<dbReference type="EMBL" id="LSDD01000058">
    <property type="protein sequence ID" value="KXB67872.1"/>
    <property type="molecule type" value="Genomic_DNA"/>
</dbReference>
<feature type="non-terminal residue" evidence="1">
    <location>
        <position position="350"/>
    </location>
</feature>
<sequence>MNWKIFEVKYEGKETSKFEELAYKLFCSEFECETGIFRYHNQTGIETEPINKNGKNYGFQAKYYTTSISSNKTDIINSIKKAKSKNPALNIIYLYLNKELSESSKINQKKPSYQMEIEKNAKKLQIEIVWRVPSNLEIQLSLPENRYIYNEFFHLGEIIEDEKLISQIKNLNNEYKKLFSSLKAGLIERKETYDCIEKIKKDNSIIIHGKAGYGKSGCTMGIINYCEEKEIEYIAIKLDKRIPNGNLSDWSKKLGFPLTIPEAINQISSDKKAVIILDQLDAIRWTESNSYEAISICTELINKVKKLNIDREQKISIIFVCRTYDLENDNNIKFLFNQNNENELKWKKIE</sequence>
<dbReference type="SUPFAM" id="SSF52540">
    <property type="entry name" value="P-loop containing nucleoside triphosphate hydrolases"/>
    <property type="match status" value="1"/>
</dbReference>
<evidence type="ECO:0000313" key="2">
    <source>
        <dbReference type="Proteomes" id="UP000070483"/>
    </source>
</evidence>
<dbReference type="Proteomes" id="UP000070483">
    <property type="component" value="Unassembled WGS sequence"/>
</dbReference>
<proteinExistence type="predicted"/>